<dbReference type="GO" id="GO:0004427">
    <property type="term" value="F:inorganic diphosphate phosphatase activity"/>
    <property type="evidence" value="ECO:0007669"/>
    <property type="project" value="UniProtKB-EC"/>
</dbReference>
<keyword evidence="9" id="KW-1003">Cell membrane</keyword>
<dbReference type="NCBIfam" id="TIGR01104">
    <property type="entry name" value="V_PPase"/>
    <property type="match status" value="1"/>
</dbReference>
<evidence type="ECO:0000313" key="11">
    <source>
        <dbReference type="Proteomes" id="UP001419910"/>
    </source>
</evidence>
<dbReference type="EC" id="7.1.3.1" evidence="9"/>
<comment type="cofactor">
    <cofactor evidence="9">
        <name>Mg(2+)</name>
        <dbReference type="ChEBI" id="CHEBI:18420"/>
    </cofactor>
</comment>
<keyword evidence="8 9" id="KW-0472">Membrane</keyword>
<feature type="transmembrane region" description="Helical" evidence="9">
    <location>
        <begin position="358"/>
        <end position="376"/>
    </location>
</feature>
<dbReference type="RefSeq" id="WP_343891565.1">
    <property type="nucleotide sequence ID" value="NZ_BAAAEH010000047.1"/>
</dbReference>
<dbReference type="PANTHER" id="PTHR31998">
    <property type="entry name" value="K(+)-INSENSITIVE PYROPHOSPHATE-ENERGIZED PROTON PUMP"/>
    <property type="match status" value="1"/>
</dbReference>
<evidence type="ECO:0000313" key="10">
    <source>
        <dbReference type="EMBL" id="MEN2788908.1"/>
    </source>
</evidence>
<keyword evidence="9" id="KW-0375">Hydrogen ion transport</keyword>
<feature type="transmembrane region" description="Helical" evidence="9">
    <location>
        <begin position="266"/>
        <end position="285"/>
    </location>
</feature>
<keyword evidence="6 9" id="KW-1133">Transmembrane helix</keyword>
<dbReference type="InterPro" id="IPR004131">
    <property type="entry name" value="PPase-energised_H-pump"/>
</dbReference>
<evidence type="ECO:0000256" key="4">
    <source>
        <dbReference type="ARBA" id="ARBA00022842"/>
    </source>
</evidence>
<protein>
    <recommendedName>
        <fullName evidence="9">K(+)-insensitive pyrophosphate-energized proton pump</fullName>
        <ecNumber evidence="9">7.1.3.1</ecNumber>
    </recommendedName>
    <alternativeName>
        <fullName evidence="9">Membrane-bound proton-translocating pyrophosphatase</fullName>
    </alternativeName>
    <alternativeName>
        <fullName evidence="9">Pyrophosphate-energized inorganic pyrophosphatase</fullName>
        <shortName evidence="9">H(+)-PPase</shortName>
    </alternativeName>
</protein>
<feature type="transmembrane region" description="Helical" evidence="9">
    <location>
        <begin position="297"/>
        <end position="315"/>
    </location>
</feature>
<evidence type="ECO:0000256" key="7">
    <source>
        <dbReference type="ARBA" id="ARBA00023065"/>
    </source>
</evidence>
<accession>A0ABU9XZC5</accession>
<keyword evidence="4 9" id="KW-0460">Magnesium</keyword>
<evidence type="ECO:0000256" key="6">
    <source>
        <dbReference type="ARBA" id="ARBA00022989"/>
    </source>
</evidence>
<keyword evidence="7 9" id="KW-0406">Ion transport</keyword>
<feature type="transmembrane region" description="Helical" evidence="9">
    <location>
        <begin position="630"/>
        <end position="649"/>
    </location>
</feature>
<comment type="catalytic activity">
    <reaction evidence="9">
        <text>diphosphate + H2O + H(+)(in) = 2 phosphate + 2 H(+)(out)</text>
        <dbReference type="Rhea" id="RHEA:13973"/>
        <dbReference type="ChEBI" id="CHEBI:15377"/>
        <dbReference type="ChEBI" id="CHEBI:15378"/>
        <dbReference type="ChEBI" id="CHEBI:33019"/>
        <dbReference type="ChEBI" id="CHEBI:43474"/>
        <dbReference type="EC" id="7.1.3.1"/>
    </reaction>
</comment>
<dbReference type="NCBIfam" id="NF001960">
    <property type="entry name" value="PRK00733.3-5"/>
    <property type="match status" value="1"/>
</dbReference>
<name>A0ABU9XZC5_9SPHN</name>
<reference evidence="10 11" key="1">
    <citation type="submission" date="2024-05" db="EMBL/GenBank/DDBJ databases">
        <authorList>
            <person name="Liu Q."/>
            <person name="Xin Y.-H."/>
        </authorList>
    </citation>
    <scope>NUCLEOTIDE SEQUENCE [LARGE SCALE GENOMIC DNA]</scope>
    <source>
        <strain evidence="10 11">CGMCC 1.10181</strain>
    </source>
</reference>
<feature type="transmembrane region" description="Helical" evidence="9">
    <location>
        <begin position="603"/>
        <end position="624"/>
    </location>
</feature>
<evidence type="ECO:0000256" key="8">
    <source>
        <dbReference type="ARBA" id="ARBA00023136"/>
    </source>
</evidence>
<evidence type="ECO:0000256" key="9">
    <source>
        <dbReference type="HAMAP-Rule" id="MF_01129"/>
    </source>
</evidence>
<gene>
    <name evidence="9" type="primary">hppA</name>
    <name evidence="10" type="ORF">ABC974_04660</name>
</gene>
<comment type="function">
    <text evidence="9">Proton pump that utilizes the energy of pyrophosphate hydrolysis as the driving force for proton movement across the membrane. Generates a proton motive force.</text>
</comment>
<keyword evidence="2 9" id="KW-0813">Transport</keyword>
<keyword evidence="11" id="KW-1185">Reference proteome</keyword>
<feature type="transmembrane region" description="Helical" evidence="9">
    <location>
        <begin position="705"/>
        <end position="723"/>
    </location>
</feature>
<feature type="transmembrane region" description="Helical" evidence="9">
    <location>
        <begin position="496"/>
        <end position="514"/>
    </location>
</feature>
<evidence type="ECO:0000256" key="5">
    <source>
        <dbReference type="ARBA" id="ARBA00022967"/>
    </source>
</evidence>
<comment type="caution">
    <text evidence="9">Lacks conserved residue(s) required for the propagation of feature annotation.</text>
</comment>
<feature type="transmembrane region" description="Helical" evidence="9">
    <location>
        <begin position="418"/>
        <end position="446"/>
    </location>
</feature>
<feature type="transmembrane region" description="Helical" evidence="9">
    <location>
        <begin position="125"/>
        <end position="147"/>
    </location>
</feature>
<feature type="site" description="Determinant of potassium independence" evidence="9">
    <location>
        <position position="491"/>
    </location>
</feature>
<keyword evidence="5 9" id="KW-1278">Translocase</keyword>
<feature type="transmembrane region" description="Helical" evidence="9">
    <location>
        <begin position="236"/>
        <end position="254"/>
    </location>
</feature>
<feature type="transmembrane region" description="Helical" evidence="9">
    <location>
        <begin position="167"/>
        <end position="188"/>
    </location>
</feature>
<dbReference type="PIRSF" id="PIRSF001265">
    <property type="entry name" value="H+-PPase"/>
    <property type="match status" value="1"/>
</dbReference>
<feature type="transmembrane region" description="Helical" evidence="9">
    <location>
        <begin position="534"/>
        <end position="557"/>
    </location>
</feature>
<keyword evidence="10" id="KW-0378">Hydrolase</keyword>
<proteinExistence type="inferred from homology"/>
<comment type="caution">
    <text evidence="10">The sequence shown here is derived from an EMBL/GenBank/DDBJ whole genome shotgun (WGS) entry which is preliminary data.</text>
</comment>
<dbReference type="Pfam" id="PF03030">
    <property type="entry name" value="H_PPase"/>
    <property type="match status" value="1"/>
</dbReference>
<evidence type="ECO:0000256" key="3">
    <source>
        <dbReference type="ARBA" id="ARBA00022692"/>
    </source>
</evidence>
<comment type="subcellular location">
    <subcellularLocation>
        <location evidence="9">Cell membrane</location>
        <topology evidence="9">Multi-pass membrane protein</topology>
    </subcellularLocation>
    <subcellularLocation>
        <location evidence="1">Endomembrane system</location>
        <topology evidence="1">Multi-pass membrane protein</topology>
    </subcellularLocation>
</comment>
<organism evidence="10 11">
    <name type="scientific">Sphingomonas oligophenolica</name>
    <dbReference type="NCBI Taxonomy" id="301154"/>
    <lineage>
        <taxon>Bacteria</taxon>
        <taxon>Pseudomonadati</taxon>
        <taxon>Pseudomonadota</taxon>
        <taxon>Alphaproteobacteria</taxon>
        <taxon>Sphingomonadales</taxon>
        <taxon>Sphingomonadaceae</taxon>
        <taxon>Sphingomonas</taxon>
    </lineage>
</organism>
<dbReference type="HAMAP" id="MF_01129">
    <property type="entry name" value="PPase_energized_pump"/>
    <property type="match status" value="1"/>
</dbReference>
<comment type="similarity">
    <text evidence="9">Belongs to the H(+)-translocating pyrophosphatase (TC 3.A.10) family. K(+)-insensitive subfamily.</text>
</comment>
<evidence type="ECO:0000256" key="1">
    <source>
        <dbReference type="ARBA" id="ARBA00004127"/>
    </source>
</evidence>
<feature type="transmembrane region" description="Helical" evidence="9">
    <location>
        <begin position="57"/>
        <end position="86"/>
    </location>
</feature>
<dbReference type="EMBL" id="JBDIME010000003">
    <property type="protein sequence ID" value="MEN2788908.1"/>
    <property type="molecule type" value="Genomic_DNA"/>
</dbReference>
<dbReference type="Proteomes" id="UP001419910">
    <property type="component" value="Unassembled WGS sequence"/>
</dbReference>
<evidence type="ECO:0000256" key="2">
    <source>
        <dbReference type="ARBA" id="ARBA00022448"/>
    </source>
</evidence>
<feature type="transmembrane region" description="Helical" evidence="9">
    <location>
        <begin position="6"/>
        <end position="26"/>
    </location>
</feature>
<comment type="subunit">
    <text evidence="9">Homodimer.</text>
</comment>
<dbReference type="NCBIfam" id="NF001951">
    <property type="entry name" value="PRK00733.1-2"/>
    <property type="match status" value="1"/>
</dbReference>
<keyword evidence="3 9" id="KW-0812">Transmembrane</keyword>
<sequence>MTIVYAAMICGVIAVLYGIITSRQILAASAGNEKMQDIAAAIAEGAKAYLGRQYRTIAIVGVVVAILVGYFLGILSAAAFAVGAILSGVTGFIGMNVSVKANVRTAEAARTSLQGGLTMAFRSGAVTGMLVAGLGLLAITLLFWYMIAIRHLDLAVHADRRVIVDSLVALAFGASLISIFARLGGGIFTKAADVGADLVGKVEAGIPEDDPRNPATIADNVGDNVGDCAGMAADLFETYVVTIGVTMASIALLLPNADHLFQLMTLPLLVGGVCVITSIIGTYMVRLGGSGSIMGALYKGFWTTVILSIPAIYFATQYVLGDMHAAIGGSSALGDVAGSLTPEAVAGAGAVTFTGMKLFICMMIGLALTGALVWITEYYTGTNFRPVRSIAKASETGHGTNVIQGLAVSLESPALPTLVISIAVIGCFQLAGIIGIAFGATAMLALAGMVVALDAYGPVTDNAGGIAEMAGLPDDVRHRTDALDAVGNTTKAVTKGYAIGSAALAALVLFGAYTTDLGIYFPDLHVDFTLSNPYVIVGLLLGALLPFSFGAFGMTAVGRAAGSVVEDVRAQFRDNPGIMEGTVRPNYARTVDLVTKAAIKEMIIPSLLPVLAPIVVYFVITAVADQASGFAALGALLLGVIVSGLFVAISMTSGGGAWDNAKKYIEDGHHGGKGSEAHKAAVTGDTVGDPYKDTAGPAVNPMIKITNIVALLLLAALAAHAGVVG</sequence>